<gene>
    <name evidence="2" type="ORF">ALQ30_05655</name>
</gene>
<evidence type="ECO:0000313" key="2">
    <source>
        <dbReference type="EMBL" id="RMO94469.1"/>
    </source>
</evidence>
<evidence type="ECO:0000313" key="3">
    <source>
        <dbReference type="Proteomes" id="UP000281604"/>
    </source>
</evidence>
<keyword evidence="1" id="KW-0472">Membrane</keyword>
<evidence type="ECO:0000256" key="1">
    <source>
        <dbReference type="SAM" id="Phobius"/>
    </source>
</evidence>
<sequence length="855" mass="93832">MTIARPGVAFRAHGGSRAFACEAPTMTPEARDLEAASHLDLLEDFDLVTDLDVVVALDADTAFHACTYFGSVVLEAAQGFQLAFKDNDVFAQNTNRTVTVDSAFQNHTACDRAEFRRTEHIADFGNTQDILPDVAAKHTGKGFLDVFDDVVDHVVVTHIQTFLLDNLARASIGTHVEAKQYSVGGQCQVGVALGDTTDTATDYAHLHFVVTQAAEGALQCFQRTADVGFEDDVKRLLLFLTHVLEDVLQLAGMSASQFDLAELALAEQRDFAGFLLVSQHRHLVASIRSTVKTQDFDRNRRTCFFDRLAVLVEHGADAAEVRTDQNHVALTQRTVLNQNSSDRTTALVQTGLDNNTTTRGRRSCLEFQNFGLQQNSFQQLVDASTHFRGYRNERRITAPLFGRHAMDRQLAADTIEVSTRLVDLVHRNNQRNASRNSMLNSFDGLRHNAVVSCNHQNHDVRCLGTTSTHGGKRGVTRGVEERDHAAFGFNVVGTDVLGDAASFASCNLGTTDVVEQRGLTVVDVAHYGHNRCTGERLTFELQRFGQGIFQGVVADQRDLVAQLFGDQLGSFLIQYLVDGHRSAHLEHELDDFSSLDRHLCRQFADGDGLADGNVTDHRAGRALETMCIALLQLGLAATTTTEAVAFFVGSTRSNARGRSLLLDRSAMRSVFTLPVAAAGIAVVSTRLVRATLFVTLASVSRRRCAGRCRSSRCWCWRFTHRLGCSNRLLRCRSRLAGGRLIARIFFSATLGFFFSLLTSGIFYRTAFVHLALALGFDLFRATLHKDFLLAHFNADALAASNAQGAGGLALQGNLARLFHLGLVTAFQVRQQGLFFVIGHNLLGGGVRQTCLTHLL</sequence>
<dbReference type="EMBL" id="RBQE01000625">
    <property type="protein sequence ID" value="RMO94469.1"/>
    <property type="molecule type" value="Genomic_DNA"/>
</dbReference>
<organism evidence="2 3">
    <name type="scientific">Pseudomonas syringae pv. persicae</name>
    <dbReference type="NCBI Taxonomy" id="237306"/>
    <lineage>
        <taxon>Bacteria</taxon>
        <taxon>Pseudomonadati</taxon>
        <taxon>Pseudomonadota</taxon>
        <taxon>Gammaproteobacteria</taxon>
        <taxon>Pseudomonadales</taxon>
        <taxon>Pseudomonadaceae</taxon>
        <taxon>Pseudomonas</taxon>
    </lineage>
</organism>
<dbReference type="AntiFam" id="ANF00072">
    <property type="entry name" value="Shadow ORF (opposite TypA)"/>
</dbReference>
<keyword evidence="1" id="KW-0812">Transmembrane</keyword>
<accession>A0A3M3ZK04</accession>
<protein>
    <submittedName>
        <fullName evidence="2">Uncharacterized protein</fullName>
    </submittedName>
</protein>
<comment type="caution">
    <text evidence="2">The sequence shown here is derived from an EMBL/GenBank/DDBJ whole genome shotgun (WGS) entry which is preliminary data.</text>
</comment>
<reference evidence="2 3" key="1">
    <citation type="submission" date="2018-08" db="EMBL/GenBank/DDBJ databases">
        <title>Recombination of ecologically and evolutionarily significant loci maintains genetic cohesion in the Pseudomonas syringae species complex.</title>
        <authorList>
            <person name="Dillon M."/>
            <person name="Thakur S."/>
            <person name="Almeida R.N.D."/>
            <person name="Weir B.S."/>
            <person name="Guttman D.S."/>
        </authorList>
    </citation>
    <scope>NUCLEOTIDE SEQUENCE [LARGE SCALE GENOMIC DNA]</scope>
    <source>
        <strain evidence="2 3">ICMP 3706</strain>
    </source>
</reference>
<name>A0A3M3ZK04_9PSED</name>
<feature type="transmembrane region" description="Helical" evidence="1">
    <location>
        <begin position="736"/>
        <end position="755"/>
    </location>
</feature>
<dbReference type="Proteomes" id="UP000281604">
    <property type="component" value="Unassembled WGS sequence"/>
</dbReference>
<dbReference type="AlphaFoldDB" id="A0A3M3ZK04"/>
<proteinExistence type="predicted"/>
<keyword evidence="1" id="KW-1133">Transmembrane helix</keyword>